<dbReference type="GO" id="GO:0019752">
    <property type="term" value="P:carboxylic acid metabolic process"/>
    <property type="evidence" value="ECO:0007669"/>
    <property type="project" value="UniProtKB-ARBA"/>
</dbReference>
<dbReference type="Gene3D" id="3.40.50.720">
    <property type="entry name" value="NAD(P)-binding Rossmann-like Domain"/>
    <property type="match status" value="1"/>
</dbReference>
<sequence>MASSNPNANANANPIFITADSIHALLSHRSLIRHFHSTLPALSSSVHTPLRHSHPLSAAASSSSLLLMPSWSSHPSLPYIGVKLVTHFPSNSSALNLPGVHAVFVLFSSLTGQPLATVDATVLTLYRTSCVSGLASKFLSRADSKVLVMVGSGSLAPHLIRAHLSARPGIERVIIWNRSPQKAAALAAKLSEDEGLKAVRFDSGEILDEIIGLGDIVSCATNSEEQLVRGEKLKAGAHLDLVGSFKETMRECDDAALGRAGRVFVDSPAAFVEAGELVGAAERGVAVERGGELGELAGGARAGRQSEEDVTVFKSVGSAVVDLLAAQLVYEEHVKRNGGSL</sequence>
<name>A0A8B8PNH3_9MYRT</name>
<dbReference type="PIRSF" id="PIRSF001439">
    <property type="entry name" value="CryM"/>
    <property type="match status" value="1"/>
</dbReference>
<evidence type="ECO:0000313" key="2">
    <source>
        <dbReference type="Proteomes" id="UP000827889"/>
    </source>
</evidence>
<gene>
    <name evidence="3" type="primary">LOC115744732</name>
</gene>
<dbReference type="Proteomes" id="UP000827889">
    <property type="component" value="Chromosome 7"/>
</dbReference>
<reference evidence="3" key="1">
    <citation type="submission" date="2025-08" db="UniProtKB">
        <authorList>
            <consortium name="RefSeq"/>
        </authorList>
    </citation>
    <scope>IDENTIFICATION</scope>
    <source>
        <tissue evidence="3">Leaf</tissue>
    </source>
</reference>
<protein>
    <submittedName>
        <fullName evidence="3">Protein SAR DEFICIENT 4</fullName>
    </submittedName>
</protein>
<dbReference type="InterPro" id="IPR003462">
    <property type="entry name" value="ODC_Mu_crystall"/>
</dbReference>
<comment type="similarity">
    <text evidence="1">Belongs to the ornithine cyclodeaminase/mu-crystallin family.</text>
</comment>
<dbReference type="OrthoDB" id="41492at2759"/>
<accession>A0A8B8PNH3</accession>
<dbReference type="GO" id="GO:0005737">
    <property type="term" value="C:cytoplasm"/>
    <property type="evidence" value="ECO:0007669"/>
    <property type="project" value="TreeGrafter"/>
</dbReference>
<proteinExistence type="inferred from homology"/>
<dbReference type="PANTHER" id="PTHR13812">
    <property type="entry name" value="KETIMINE REDUCTASE MU-CRYSTALLIN"/>
    <property type="match status" value="1"/>
</dbReference>
<dbReference type="SUPFAM" id="SSF51735">
    <property type="entry name" value="NAD(P)-binding Rossmann-fold domains"/>
    <property type="match status" value="1"/>
</dbReference>
<dbReference type="RefSeq" id="XP_030535907.1">
    <property type="nucleotide sequence ID" value="XM_030680047.2"/>
</dbReference>
<dbReference type="GO" id="GO:0016491">
    <property type="term" value="F:oxidoreductase activity"/>
    <property type="evidence" value="ECO:0007669"/>
    <property type="project" value="UniProtKB-ARBA"/>
</dbReference>
<keyword evidence="2" id="KW-1185">Reference proteome</keyword>
<dbReference type="InterPro" id="IPR023401">
    <property type="entry name" value="ODC_N"/>
</dbReference>
<dbReference type="Gene3D" id="3.30.1780.10">
    <property type="entry name" value="ornithine cyclodeaminase, domain 1"/>
    <property type="match status" value="1"/>
</dbReference>
<dbReference type="FunFam" id="3.40.50.720:FF:000311">
    <property type="entry name" value="Ornithine cyclodeaminase"/>
    <property type="match status" value="1"/>
</dbReference>
<dbReference type="AlphaFoldDB" id="A0A8B8PNH3"/>
<dbReference type="KEGG" id="rarg:115744732"/>
<dbReference type="PANTHER" id="PTHR13812:SF19">
    <property type="entry name" value="KETIMINE REDUCTASE MU-CRYSTALLIN"/>
    <property type="match status" value="1"/>
</dbReference>
<dbReference type="GeneID" id="115744732"/>
<dbReference type="InterPro" id="IPR036291">
    <property type="entry name" value="NAD(P)-bd_dom_sf"/>
</dbReference>
<dbReference type="Pfam" id="PF02423">
    <property type="entry name" value="OCD_Mu_crystall"/>
    <property type="match status" value="1"/>
</dbReference>
<evidence type="ECO:0000256" key="1">
    <source>
        <dbReference type="ARBA" id="ARBA00008903"/>
    </source>
</evidence>
<evidence type="ECO:0000313" key="3">
    <source>
        <dbReference type="RefSeq" id="XP_030535907.1"/>
    </source>
</evidence>
<organism evidence="2 3">
    <name type="scientific">Rhodamnia argentea</name>
    <dbReference type="NCBI Taxonomy" id="178133"/>
    <lineage>
        <taxon>Eukaryota</taxon>
        <taxon>Viridiplantae</taxon>
        <taxon>Streptophyta</taxon>
        <taxon>Embryophyta</taxon>
        <taxon>Tracheophyta</taxon>
        <taxon>Spermatophyta</taxon>
        <taxon>Magnoliopsida</taxon>
        <taxon>eudicotyledons</taxon>
        <taxon>Gunneridae</taxon>
        <taxon>Pentapetalae</taxon>
        <taxon>rosids</taxon>
        <taxon>malvids</taxon>
        <taxon>Myrtales</taxon>
        <taxon>Myrtaceae</taxon>
        <taxon>Myrtoideae</taxon>
        <taxon>Myrteae</taxon>
        <taxon>Australasian group</taxon>
        <taxon>Rhodamnia</taxon>
    </lineage>
</organism>